<evidence type="ECO:0000256" key="2">
    <source>
        <dbReference type="ARBA" id="ARBA00022801"/>
    </source>
</evidence>
<gene>
    <name evidence="4" type="ORF">SAMN05421540_10327</name>
</gene>
<reference evidence="4 5" key="1">
    <citation type="submission" date="2016-10" db="EMBL/GenBank/DDBJ databases">
        <authorList>
            <person name="de Groot N.N."/>
        </authorList>
    </citation>
    <scope>NUCLEOTIDE SEQUENCE [LARGE SCALE GENOMIC DNA]</scope>
    <source>
        <strain evidence="4 5">DSM 23581</strain>
    </source>
</reference>
<dbReference type="PANTHER" id="PTHR38764">
    <property type="entry name" value="ACYL CARRIER PROTEIN PHOSPHODIESTERASE"/>
    <property type="match status" value="1"/>
</dbReference>
<dbReference type="Proteomes" id="UP000198820">
    <property type="component" value="Unassembled WGS sequence"/>
</dbReference>
<keyword evidence="2" id="KW-0378">Hydrolase</keyword>
<dbReference type="PANTHER" id="PTHR38764:SF1">
    <property type="entry name" value="ACYL CARRIER PROTEIN PHOSPHODIESTERASE"/>
    <property type="match status" value="1"/>
</dbReference>
<proteinExistence type="predicted"/>
<evidence type="ECO:0000313" key="4">
    <source>
        <dbReference type="EMBL" id="SEA06340.1"/>
    </source>
</evidence>
<keyword evidence="1" id="KW-0444">Lipid biosynthesis</keyword>
<dbReference type="PIRSF" id="PIRSF011489">
    <property type="entry name" value="DUF479"/>
    <property type="match status" value="1"/>
</dbReference>
<dbReference type="EMBL" id="FNQF01000003">
    <property type="protein sequence ID" value="SEA06340.1"/>
    <property type="molecule type" value="Genomic_DNA"/>
</dbReference>
<name>A0A1H3Y495_9FLAO</name>
<accession>A0A1H3Y495</accession>
<organism evidence="4 5">
    <name type="scientific">Psychroflexus halocasei</name>
    <dbReference type="NCBI Taxonomy" id="908615"/>
    <lineage>
        <taxon>Bacteria</taxon>
        <taxon>Pseudomonadati</taxon>
        <taxon>Bacteroidota</taxon>
        <taxon>Flavobacteriia</taxon>
        <taxon>Flavobacteriales</taxon>
        <taxon>Flavobacteriaceae</taxon>
        <taxon>Psychroflexus</taxon>
    </lineage>
</organism>
<dbReference type="InterPro" id="IPR007431">
    <property type="entry name" value="ACP_PD"/>
</dbReference>
<dbReference type="GO" id="GO:0008770">
    <property type="term" value="F:[acyl-carrier-protein] phosphodiesterase activity"/>
    <property type="evidence" value="ECO:0007669"/>
    <property type="project" value="InterPro"/>
</dbReference>
<sequence length="196" mass="23535">MNYLAHIYLSGDDTKVMLGNFMADSIKGKDFLKYEEGIQRGILLHREIDTFTDAHPLVMQSKKRFHPILHHYSGVAVDVLYDHVLAKNWSEYHEQQLDKYVNDVYQTLTEHKEFLTKNVQNFLPIMIEYNWLVNYKDVDGIDQILKQMNRRIKHRVDLSAAVSVMREHQSKFDQEFKLFFEDMRHHIKKYRLKNNF</sequence>
<keyword evidence="3" id="KW-0443">Lipid metabolism</keyword>
<keyword evidence="5" id="KW-1185">Reference proteome</keyword>
<dbReference type="GO" id="GO:0006633">
    <property type="term" value="P:fatty acid biosynthetic process"/>
    <property type="evidence" value="ECO:0007669"/>
    <property type="project" value="InterPro"/>
</dbReference>
<dbReference type="Pfam" id="PF04336">
    <property type="entry name" value="ACP_PD"/>
    <property type="match status" value="1"/>
</dbReference>
<evidence type="ECO:0000313" key="5">
    <source>
        <dbReference type="Proteomes" id="UP000198820"/>
    </source>
</evidence>
<dbReference type="STRING" id="908615.SAMN05421540_10327"/>
<dbReference type="AlphaFoldDB" id="A0A1H3Y495"/>
<dbReference type="RefSeq" id="WP_093240164.1">
    <property type="nucleotide sequence ID" value="NZ_FNQF01000003.1"/>
</dbReference>
<protein>
    <submittedName>
        <fullName evidence="4">Acyl carrier protein phosphodiesterase</fullName>
    </submittedName>
</protein>
<evidence type="ECO:0000256" key="1">
    <source>
        <dbReference type="ARBA" id="ARBA00022516"/>
    </source>
</evidence>
<evidence type="ECO:0000256" key="3">
    <source>
        <dbReference type="ARBA" id="ARBA00023098"/>
    </source>
</evidence>